<feature type="transmembrane region" description="Helical" evidence="1">
    <location>
        <begin position="7"/>
        <end position="32"/>
    </location>
</feature>
<protein>
    <recommendedName>
        <fullName evidence="4">Mg2+ and Co2+ transporter CorB</fullName>
    </recommendedName>
</protein>
<evidence type="ECO:0000313" key="3">
    <source>
        <dbReference type="Proteomes" id="UP000449710"/>
    </source>
</evidence>
<evidence type="ECO:0000256" key="1">
    <source>
        <dbReference type="SAM" id="Phobius"/>
    </source>
</evidence>
<organism evidence="2 3">
    <name type="scientific">Isachenkonia alkalipeptolytica</name>
    <dbReference type="NCBI Taxonomy" id="2565777"/>
    <lineage>
        <taxon>Bacteria</taxon>
        <taxon>Bacillati</taxon>
        <taxon>Bacillota</taxon>
        <taxon>Clostridia</taxon>
        <taxon>Eubacteriales</taxon>
        <taxon>Clostridiaceae</taxon>
        <taxon>Isachenkonia</taxon>
    </lineage>
</organism>
<sequence length="181" mass="19750">MWKKYNLKWVVVITIWTFFLTILFTIISEIVLQNTQALLSFIILIFIVFLGVFSDMIGIAITAASDKPFHAMASDKVKGSKYAIKLKKNTGVVANFANDVVGDICGIISGVAGASIVMEIDGVNRWVLTVALTSFIAALTVGGKAIGKNLAVYKSHVIVFTTAKVLNRIKESFGIDFLKDK</sequence>
<evidence type="ECO:0000313" key="2">
    <source>
        <dbReference type="EMBL" id="NBG88780.1"/>
    </source>
</evidence>
<dbReference type="AlphaFoldDB" id="A0AA43XL15"/>
<keyword evidence="1" id="KW-1133">Transmembrane helix</keyword>
<reference evidence="2 3" key="1">
    <citation type="submission" date="2019-04" db="EMBL/GenBank/DDBJ databases">
        <title>Isachenkonia alkalipeptolytica gen. nov. sp. nov. a new anaerobic, alkiliphilic organothrophic bacterium capable to reduce synthesized ferrihydrite isolated from a soda lake.</title>
        <authorList>
            <person name="Toshchakov S.V."/>
            <person name="Zavarzina D.G."/>
            <person name="Zhilina T.N."/>
            <person name="Kostrikina N.A."/>
            <person name="Kublanov I.V."/>
        </authorList>
    </citation>
    <scope>NUCLEOTIDE SEQUENCE [LARGE SCALE GENOMIC DNA]</scope>
    <source>
        <strain evidence="2 3">Z-1701</strain>
    </source>
</reference>
<keyword evidence="3" id="KW-1185">Reference proteome</keyword>
<accession>A0AA43XL15</accession>
<dbReference type="EMBL" id="SUMG01000011">
    <property type="protein sequence ID" value="NBG88780.1"/>
    <property type="molecule type" value="Genomic_DNA"/>
</dbReference>
<keyword evidence="1" id="KW-0812">Transmembrane</keyword>
<keyword evidence="1" id="KW-0472">Membrane</keyword>
<evidence type="ECO:0008006" key="4">
    <source>
        <dbReference type="Google" id="ProtNLM"/>
    </source>
</evidence>
<proteinExistence type="predicted"/>
<feature type="transmembrane region" description="Helical" evidence="1">
    <location>
        <begin position="38"/>
        <end position="64"/>
    </location>
</feature>
<dbReference type="Proteomes" id="UP000449710">
    <property type="component" value="Unassembled WGS sequence"/>
</dbReference>
<comment type="caution">
    <text evidence="2">The sequence shown here is derived from an EMBL/GenBank/DDBJ whole genome shotgun (WGS) entry which is preliminary data.</text>
</comment>
<gene>
    <name evidence="2" type="ORF">ISALK_09725</name>
</gene>
<name>A0AA43XL15_9CLOT</name>